<dbReference type="GO" id="GO:0003979">
    <property type="term" value="F:UDP-glucose 6-dehydrogenase activity"/>
    <property type="evidence" value="ECO:0007669"/>
    <property type="project" value="UniProtKB-EC"/>
</dbReference>
<dbReference type="InterPro" id="IPR036291">
    <property type="entry name" value="NAD(P)-bd_dom_sf"/>
</dbReference>
<dbReference type="PIRSF" id="PIRSF500134">
    <property type="entry name" value="UDPglc_DH_bac"/>
    <property type="match status" value="1"/>
</dbReference>
<sequence>MNITVIGTGYVGLVSGACLSELGAHVTCVDLDEGKVERLKQGIMPIYEPGLEDIVVTNHEAGKLDFTTDTGAAVAKSDAVFIAVGTPQADGQAEADMSYVYGAAKGIAPHLKGYTVIIDKSTVPVGTARRVAEIIRAENPNADFDVASNPEFLREGSAVGDFMRPDRVVLGADTERAMTVLRRIYRPLALTGVPVEECNPETAEMAKYASNSFLAAKITFINQVADLCEKSGADVEDVARSMGLDKRIGPMFLKAGPGYGGSCFPKDTNAFAVIGRRNGSPQHLVEAVITANEDRKRRMCERIVEACGGSVEGKTIAVLGLTFKPDTDDVRDSPALTIVSKLHEMGARVKAHDPMGAEHAQAIFGKQAAEICDEPYACATGADAVAVVTDWAHFKTLDLKRLAATVRGKVVVDMRNIWDADEAIANGFDYHCIGRAPRFAAREQAAPLRRAAE</sequence>
<feature type="binding site" evidence="10">
    <location>
        <begin position="152"/>
        <end position="155"/>
    </location>
    <ligand>
        <name>substrate</name>
    </ligand>
</feature>
<dbReference type="eggNOG" id="COG1004">
    <property type="taxonomic scope" value="Bacteria"/>
</dbReference>
<evidence type="ECO:0000256" key="2">
    <source>
        <dbReference type="ARBA" id="ARBA00006601"/>
    </source>
</evidence>
<dbReference type="OrthoDB" id="9803238at2"/>
<dbReference type="RefSeq" id="WP_009540231.1">
    <property type="nucleotide sequence ID" value="NZ_ANHY01000007.1"/>
</dbReference>
<dbReference type="AlphaFoldDB" id="K9HQS7"/>
<dbReference type="InterPro" id="IPR036220">
    <property type="entry name" value="UDP-Glc/GDP-Man_DH_C_sf"/>
</dbReference>
<evidence type="ECO:0000256" key="8">
    <source>
        <dbReference type="PIRNR" id="PIRNR000124"/>
    </source>
</evidence>
<dbReference type="PANTHER" id="PTHR43750">
    <property type="entry name" value="UDP-GLUCOSE 6-DEHYDROGENASE TUAD"/>
    <property type="match status" value="1"/>
</dbReference>
<dbReference type="Proteomes" id="UP000009881">
    <property type="component" value="Unassembled WGS sequence"/>
</dbReference>
<feature type="binding site" evidence="10">
    <location>
        <begin position="252"/>
        <end position="256"/>
    </location>
    <ligand>
        <name>substrate</name>
    </ligand>
</feature>
<dbReference type="Pfam" id="PF00984">
    <property type="entry name" value="UDPG_MGDP_dh"/>
    <property type="match status" value="1"/>
</dbReference>
<feature type="binding site" evidence="10">
    <location>
        <position position="207"/>
    </location>
    <ligand>
        <name>substrate</name>
    </ligand>
</feature>
<dbReference type="UniPathway" id="UPA00038">
    <property type="reaction ID" value="UER00491"/>
</dbReference>
<name>K9HQS7_9PROT</name>
<evidence type="ECO:0000256" key="5">
    <source>
        <dbReference type="ARBA" id="ARBA00023002"/>
    </source>
</evidence>
<dbReference type="InterPro" id="IPR028357">
    <property type="entry name" value="UDPglc_DH_bac"/>
</dbReference>
<evidence type="ECO:0000256" key="7">
    <source>
        <dbReference type="ARBA" id="ARBA00047473"/>
    </source>
</evidence>
<dbReference type="GO" id="GO:0006065">
    <property type="term" value="P:UDP-glucuronate biosynthetic process"/>
    <property type="evidence" value="ECO:0007669"/>
    <property type="project" value="UniProtKB-UniPathway"/>
</dbReference>
<comment type="catalytic activity">
    <reaction evidence="7 8">
        <text>UDP-alpha-D-glucose + 2 NAD(+) + H2O = UDP-alpha-D-glucuronate + 2 NADH + 3 H(+)</text>
        <dbReference type="Rhea" id="RHEA:23596"/>
        <dbReference type="ChEBI" id="CHEBI:15377"/>
        <dbReference type="ChEBI" id="CHEBI:15378"/>
        <dbReference type="ChEBI" id="CHEBI:57540"/>
        <dbReference type="ChEBI" id="CHEBI:57945"/>
        <dbReference type="ChEBI" id="CHEBI:58052"/>
        <dbReference type="ChEBI" id="CHEBI:58885"/>
        <dbReference type="EC" id="1.1.1.22"/>
    </reaction>
</comment>
<keyword evidence="14" id="KW-1185">Reference proteome</keyword>
<dbReference type="InterPro" id="IPR001732">
    <property type="entry name" value="UDP-Glc/GDP-Man_DH_N"/>
</dbReference>
<dbReference type="GO" id="GO:0051287">
    <property type="term" value="F:NAD binding"/>
    <property type="evidence" value="ECO:0007669"/>
    <property type="project" value="InterPro"/>
</dbReference>
<dbReference type="InterPro" id="IPR008927">
    <property type="entry name" value="6-PGluconate_DH-like_C_sf"/>
</dbReference>
<evidence type="ECO:0000259" key="12">
    <source>
        <dbReference type="SMART" id="SM00984"/>
    </source>
</evidence>
<comment type="caution">
    <text evidence="13">The sequence shown here is derived from an EMBL/GenBank/DDBJ whole genome shotgun (WGS) entry which is preliminary data.</text>
</comment>
<dbReference type="PATRIC" id="fig|1238182.3.peg.1785"/>
<evidence type="ECO:0000256" key="3">
    <source>
        <dbReference type="ARBA" id="ARBA00012954"/>
    </source>
</evidence>
<dbReference type="Pfam" id="PF03720">
    <property type="entry name" value="UDPG_MGDP_dh_C"/>
    <property type="match status" value="1"/>
</dbReference>
<dbReference type="PANTHER" id="PTHR43750:SF3">
    <property type="entry name" value="UDP-GLUCOSE 6-DEHYDROGENASE TUAD"/>
    <property type="match status" value="1"/>
</dbReference>
<feature type="binding site" evidence="11">
    <location>
        <position position="266"/>
    </location>
    <ligand>
        <name>NAD(+)</name>
        <dbReference type="ChEBI" id="CHEBI:57540"/>
    </ligand>
</feature>
<feature type="active site" description="Nucleophile" evidence="9">
    <location>
        <position position="263"/>
    </location>
</feature>
<feature type="binding site" evidence="11">
    <location>
        <position position="86"/>
    </location>
    <ligand>
        <name>NAD(+)</name>
        <dbReference type="ChEBI" id="CHEBI:57540"/>
    </ligand>
</feature>
<comment type="pathway">
    <text evidence="1">Nucleotide-sugar biosynthesis; UDP-alpha-D-glucuronate biosynthesis; UDP-alpha-D-glucuronate from UDP-alpha-D-glucose: step 1/1.</text>
</comment>
<evidence type="ECO:0000256" key="10">
    <source>
        <dbReference type="PIRSR" id="PIRSR500134-2"/>
    </source>
</evidence>
<feature type="binding site" evidence="11">
    <location>
        <position position="155"/>
    </location>
    <ligand>
        <name>NAD(+)</name>
        <dbReference type="ChEBI" id="CHEBI:57540"/>
    </ligand>
</feature>
<protein>
    <recommendedName>
        <fullName evidence="4 8">UDP-glucose 6-dehydrogenase</fullName>
        <ecNumber evidence="3 8">1.1.1.22</ecNumber>
    </recommendedName>
</protein>
<organism evidence="13 14">
    <name type="scientific">Caenispirillum salinarum AK4</name>
    <dbReference type="NCBI Taxonomy" id="1238182"/>
    <lineage>
        <taxon>Bacteria</taxon>
        <taxon>Pseudomonadati</taxon>
        <taxon>Pseudomonadota</taxon>
        <taxon>Alphaproteobacteria</taxon>
        <taxon>Rhodospirillales</taxon>
        <taxon>Novispirillaceae</taxon>
        <taxon>Caenispirillum</taxon>
    </lineage>
</organism>
<dbReference type="EMBL" id="ANHY01000007">
    <property type="protein sequence ID" value="EKV30786.1"/>
    <property type="molecule type" value="Genomic_DNA"/>
</dbReference>
<feature type="domain" description="UDP-glucose/GDP-mannose dehydrogenase C-terminal" evidence="12">
    <location>
        <begin position="317"/>
        <end position="420"/>
    </location>
</feature>
<feature type="binding site" evidence="11">
    <location>
        <position position="331"/>
    </location>
    <ligand>
        <name>NAD(+)</name>
        <dbReference type="ChEBI" id="CHEBI:57540"/>
    </ligand>
</feature>
<reference evidence="13 14" key="1">
    <citation type="journal article" date="2013" name="Genome Announc.">
        <title>Draft Genome Sequence of an Alphaproteobacterium, Caenispirillum salinarum AK4(T), Isolated from a Solar Saltern.</title>
        <authorList>
            <person name="Khatri I."/>
            <person name="Singh A."/>
            <person name="Korpole S."/>
            <person name="Pinnaka A.K."/>
            <person name="Subramanian S."/>
        </authorList>
    </citation>
    <scope>NUCLEOTIDE SEQUENCE [LARGE SCALE GENOMIC DNA]</scope>
    <source>
        <strain evidence="13 14">AK4</strain>
    </source>
</reference>
<feature type="binding site" evidence="11">
    <location>
        <position position="122"/>
    </location>
    <ligand>
        <name>NAD(+)</name>
        <dbReference type="ChEBI" id="CHEBI:57540"/>
    </ligand>
</feature>
<feature type="binding site" evidence="10">
    <location>
        <position position="260"/>
    </location>
    <ligand>
        <name>substrate</name>
    </ligand>
</feature>
<dbReference type="Gene3D" id="1.20.5.100">
    <property type="entry name" value="Cytochrome c1, transmembrane anchor, C-terminal"/>
    <property type="match status" value="1"/>
</dbReference>
<gene>
    <name evidence="13" type="ORF">C882_4123</name>
</gene>
<proteinExistence type="inferred from homology"/>
<keyword evidence="6 8" id="KW-0520">NAD</keyword>
<feature type="binding site" evidence="11">
    <location>
        <position position="30"/>
    </location>
    <ligand>
        <name>NAD(+)</name>
        <dbReference type="ChEBI" id="CHEBI:57540"/>
    </ligand>
</feature>
<feature type="binding site" evidence="10">
    <location>
        <position position="324"/>
    </location>
    <ligand>
        <name>substrate</name>
    </ligand>
</feature>
<accession>K9HQS7</accession>
<dbReference type="GO" id="GO:0000271">
    <property type="term" value="P:polysaccharide biosynthetic process"/>
    <property type="evidence" value="ECO:0007669"/>
    <property type="project" value="InterPro"/>
</dbReference>
<evidence type="ECO:0000256" key="1">
    <source>
        <dbReference type="ARBA" id="ARBA00004701"/>
    </source>
</evidence>
<dbReference type="InterPro" id="IPR014026">
    <property type="entry name" value="UDP-Glc/GDP-Man_DH_dimer"/>
</dbReference>
<dbReference type="EC" id="1.1.1.22" evidence="3 8"/>
<evidence type="ECO:0000256" key="9">
    <source>
        <dbReference type="PIRSR" id="PIRSR500134-1"/>
    </source>
</evidence>
<evidence type="ECO:0000256" key="11">
    <source>
        <dbReference type="PIRSR" id="PIRSR500134-3"/>
    </source>
</evidence>
<evidence type="ECO:0000256" key="4">
    <source>
        <dbReference type="ARBA" id="ARBA00015132"/>
    </source>
</evidence>
<evidence type="ECO:0000256" key="6">
    <source>
        <dbReference type="ARBA" id="ARBA00023027"/>
    </source>
</evidence>
<dbReference type="SUPFAM" id="SSF52413">
    <property type="entry name" value="UDP-glucose/GDP-mannose dehydrogenase C-terminal domain"/>
    <property type="match status" value="1"/>
</dbReference>
<dbReference type="SUPFAM" id="SSF51735">
    <property type="entry name" value="NAD(P)-binding Rossmann-fold domains"/>
    <property type="match status" value="1"/>
</dbReference>
<dbReference type="SUPFAM" id="SSF48179">
    <property type="entry name" value="6-phosphogluconate dehydrogenase C-terminal domain-like"/>
    <property type="match status" value="1"/>
</dbReference>
<dbReference type="InterPro" id="IPR014027">
    <property type="entry name" value="UDP-Glc/GDP-Man_DH_C"/>
</dbReference>
<evidence type="ECO:0000313" key="13">
    <source>
        <dbReference type="EMBL" id="EKV30786.1"/>
    </source>
</evidence>
<dbReference type="Gene3D" id="3.40.50.720">
    <property type="entry name" value="NAD(P)-binding Rossmann-like Domain"/>
    <property type="match status" value="2"/>
</dbReference>
<dbReference type="SMART" id="SM00984">
    <property type="entry name" value="UDPG_MGDP_dh_C"/>
    <property type="match status" value="1"/>
</dbReference>
<keyword evidence="5 8" id="KW-0560">Oxidoreductase</keyword>
<comment type="similarity">
    <text evidence="2 8">Belongs to the UDP-glucose/GDP-mannose dehydrogenase family.</text>
</comment>
<dbReference type="InterPro" id="IPR017476">
    <property type="entry name" value="UDP-Glc/GDP-Man"/>
</dbReference>
<dbReference type="NCBIfam" id="TIGR03026">
    <property type="entry name" value="NDP-sugDHase"/>
    <property type="match status" value="1"/>
</dbReference>
<evidence type="ECO:0000313" key="14">
    <source>
        <dbReference type="Proteomes" id="UP000009881"/>
    </source>
</evidence>
<dbReference type="PIRSF" id="PIRSF000124">
    <property type="entry name" value="UDPglc_GDPman_dh"/>
    <property type="match status" value="1"/>
</dbReference>
<dbReference type="STRING" id="1238182.C882_4123"/>
<feature type="binding site" evidence="11">
    <location>
        <position position="35"/>
    </location>
    <ligand>
        <name>NAD(+)</name>
        <dbReference type="ChEBI" id="CHEBI:57540"/>
    </ligand>
</feature>
<dbReference type="Pfam" id="PF03721">
    <property type="entry name" value="UDPG_MGDP_dh_N"/>
    <property type="match status" value="1"/>
</dbReference>